<evidence type="ECO:0000256" key="1">
    <source>
        <dbReference type="ARBA" id="ARBA00004906"/>
    </source>
</evidence>
<keyword evidence="3 6" id="KW-0863">Zinc-finger</keyword>
<evidence type="ECO:0000256" key="3">
    <source>
        <dbReference type="ARBA" id="ARBA00022771"/>
    </source>
</evidence>
<dbReference type="GO" id="GO:0006511">
    <property type="term" value="P:ubiquitin-dependent protein catabolic process"/>
    <property type="evidence" value="ECO:0007669"/>
    <property type="project" value="TreeGrafter"/>
</dbReference>
<comment type="caution">
    <text evidence="8">The sequence shown here is derived from an EMBL/GenBank/DDBJ whole genome shotgun (WGS) entry which is preliminary data.</text>
</comment>
<evidence type="ECO:0000313" key="8">
    <source>
        <dbReference type="EMBL" id="CZS88955.1"/>
    </source>
</evidence>
<dbReference type="STRING" id="914237.A0A1E1JSV2"/>
<keyword evidence="2" id="KW-0479">Metal-binding</keyword>
<dbReference type="InterPro" id="IPR024766">
    <property type="entry name" value="Znf_RING_H2"/>
</dbReference>
<dbReference type="GO" id="GO:0061630">
    <property type="term" value="F:ubiquitin protein ligase activity"/>
    <property type="evidence" value="ECO:0007669"/>
    <property type="project" value="TreeGrafter"/>
</dbReference>
<dbReference type="InterPro" id="IPR051826">
    <property type="entry name" value="E3_ubiquitin-ligase_domain"/>
</dbReference>
<evidence type="ECO:0000256" key="5">
    <source>
        <dbReference type="ARBA" id="ARBA00022833"/>
    </source>
</evidence>
<dbReference type="GO" id="GO:0008270">
    <property type="term" value="F:zinc ion binding"/>
    <property type="evidence" value="ECO:0007669"/>
    <property type="project" value="UniProtKB-KW"/>
</dbReference>
<sequence length="261" mass="30086">MERNYVVEHCMTCLFWYVESLSPGEAADLQSAFIRKPVVLGENPQIMNPGFHQPLQMASLAGDARRAQIFYESNKRTRTQRNLEILKANSDKQARYRQWFQDYNDYLRSLGADQERPFIVEVSKRRTTINNFFREARGPFQDSTCPICQEDLESEVVGADQLTVNMARSIACGHIFHHACIESWLCSDGNPRCPICRREYSIVCNYGYDDPVQRFFPADRIYRQVSGYIPFPRNGRGGKGITHIAPILGEFNNLDSDIFLH</sequence>
<evidence type="ECO:0000256" key="2">
    <source>
        <dbReference type="ARBA" id="ARBA00022723"/>
    </source>
</evidence>
<evidence type="ECO:0000256" key="6">
    <source>
        <dbReference type="PROSITE-ProRule" id="PRU00175"/>
    </source>
</evidence>
<dbReference type="Proteomes" id="UP000178129">
    <property type="component" value="Unassembled WGS sequence"/>
</dbReference>
<dbReference type="PANTHER" id="PTHR22765">
    <property type="entry name" value="RING FINGER AND PROTEASE ASSOCIATED DOMAIN-CONTAINING"/>
    <property type="match status" value="1"/>
</dbReference>
<keyword evidence="9" id="KW-1185">Reference proteome</keyword>
<dbReference type="SMART" id="SM00184">
    <property type="entry name" value="RING"/>
    <property type="match status" value="1"/>
</dbReference>
<dbReference type="Gene3D" id="3.30.40.10">
    <property type="entry name" value="Zinc/RING finger domain, C3HC4 (zinc finger)"/>
    <property type="match status" value="1"/>
</dbReference>
<dbReference type="InterPro" id="IPR013083">
    <property type="entry name" value="Znf_RING/FYVE/PHD"/>
</dbReference>
<dbReference type="GO" id="GO:0016567">
    <property type="term" value="P:protein ubiquitination"/>
    <property type="evidence" value="ECO:0007669"/>
    <property type="project" value="UniProtKB-UniPathway"/>
</dbReference>
<evidence type="ECO:0000256" key="4">
    <source>
        <dbReference type="ARBA" id="ARBA00022786"/>
    </source>
</evidence>
<name>A0A1E1JSV2_9HELO</name>
<dbReference type="InterPro" id="IPR001841">
    <property type="entry name" value="Znf_RING"/>
</dbReference>
<feature type="domain" description="RING-type" evidence="7">
    <location>
        <begin position="145"/>
        <end position="197"/>
    </location>
</feature>
<dbReference type="PANTHER" id="PTHR22765:SF434">
    <property type="entry name" value="GB|AAD18119.1-RELATED"/>
    <property type="match status" value="1"/>
</dbReference>
<dbReference type="SUPFAM" id="SSF57850">
    <property type="entry name" value="RING/U-box"/>
    <property type="match status" value="1"/>
</dbReference>
<keyword evidence="4" id="KW-0833">Ubl conjugation pathway</keyword>
<evidence type="ECO:0000259" key="7">
    <source>
        <dbReference type="PROSITE" id="PS50089"/>
    </source>
</evidence>
<evidence type="ECO:0000313" key="9">
    <source>
        <dbReference type="Proteomes" id="UP000178129"/>
    </source>
</evidence>
<dbReference type="UniPathway" id="UPA00143"/>
<dbReference type="EMBL" id="FJUW01000002">
    <property type="protein sequence ID" value="CZS88955.1"/>
    <property type="molecule type" value="Genomic_DNA"/>
</dbReference>
<comment type="pathway">
    <text evidence="1">Protein modification; protein ubiquitination.</text>
</comment>
<protein>
    <recommendedName>
        <fullName evidence="7">RING-type domain-containing protein</fullName>
    </recommendedName>
</protein>
<keyword evidence="5" id="KW-0862">Zinc</keyword>
<dbReference type="InParanoid" id="A0A1E1JSV2"/>
<dbReference type="AlphaFoldDB" id="A0A1E1JSV2"/>
<dbReference type="Pfam" id="PF12678">
    <property type="entry name" value="zf-rbx1"/>
    <property type="match status" value="1"/>
</dbReference>
<accession>A0A1E1JSV2</accession>
<reference evidence="9" key="1">
    <citation type="submission" date="2016-03" db="EMBL/GenBank/DDBJ databases">
        <authorList>
            <person name="Ploux O."/>
        </authorList>
    </citation>
    <scope>NUCLEOTIDE SEQUENCE [LARGE SCALE GENOMIC DNA]</scope>
    <source>
        <strain evidence="9">UK7</strain>
    </source>
</reference>
<proteinExistence type="predicted"/>
<gene>
    <name evidence="8" type="ORF">RCO7_14140</name>
</gene>
<dbReference type="PROSITE" id="PS50089">
    <property type="entry name" value="ZF_RING_2"/>
    <property type="match status" value="1"/>
</dbReference>
<organism evidence="8 9">
    <name type="scientific">Rhynchosporium graminicola</name>
    <dbReference type="NCBI Taxonomy" id="2792576"/>
    <lineage>
        <taxon>Eukaryota</taxon>
        <taxon>Fungi</taxon>
        <taxon>Dikarya</taxon>
        <taxon>Ascomycota</taxon>
        <taxon>Pezizomycotina</taxon>
        <taxon>Leotiomycetes</taxon>
        <taxon>Helotiales</taxon>
        <taxon>Ploettnerulaceae</taxon>
        <taxon>Rhynchosporium</taxon>
    </lineage>
</organism>